<keyword evidence="4 18" id="KW-0812">Transmembrane</keyword>
<dbReference type="Gene3D" id="4.10.900.10">
    <property type="entry name" value="TCF3-CBD (Catenin binding domain)"/>
    <property type="match status" value="1"/>
</dbReference>
<feature type="compositionally biased region" description="Polar residues" evidence="17">
    <location>
        <begin position="2841"/>
        <end position="2850"/>
    </location>
</feature>
<dbReference type="FunFam" id="2.60.40.60:FF:000116">
    <property type="entry name" value="Dachsous cadherin-related 2"/>
    <property type="match status" value="1"/>
</dbReference>
<comment type="subcellular location">
    <subcellularLocation>
        <location evidence="1">Cell membrane</location>
        <topology evidence="1">Single-pass type I membrane protein</topology>
    </subcellularLocation>
</comment>
<evidence type="ECO:0000256" key="7">
    <source>
        <dbReference type="ARBA" id="ARBA00022837"/>
    </source>
</evidence>
<sequence length="3121" mass="338181">MFWRRMCHPCAAISVLDLLIAASLLLLEPCSAQVYNLSLSVEEGLPAGTIVGDLRALLPEETASSGFFISESRESYVFKDLEIDGDTGIIATAVVLDRESRDRYEFVAATLTGDVIKVKIDVRDVNDHSPIFRRDVVSLNISEQSPPDTRFQLEGAQDEDEGDFGTQGYRITSSTAGEIFKVENRNGGGNSFNLDFILSGRLDREVEDFYTFIIEAFDGGVPPKTGKLQVEVHVLDENDNPPVFNQSEYKVLVWENAPLLTAVCQVYATDLDLGNNGQVTYEISRRQSDPDEVFVIDSTTGLIRVNKALDYESQPLHELIIRAQDNGMQPEYSSAFVVVKVLDVNDNSPTINVMFLSESSDGEVSEGAGMGQYVARISVSDPDLGEANEIKVSLEGGDGKFTLKPSDDFLFSLCVDGELDREQVDMYELKIVASDFGVPPLWSEKTFLIKVSDVNDSPPVFDQDIYAMNISEDVLPGSALLKVRAKDVDEGLNSAVHYSLEKLEDGYLVSIDPKSGFITTVAHLDHEKESVIHVLVVAVDGGNPPLSSTATVIVHVEDVNDNEPVFEKQLYNISVPEHSCHTPPGTEILTVIAADADSGTFGHIYYDLVPGDLSSHFVVDASTGRLGGPPHKTCPRCRIRRSNSTGCNGVLLLHRRSAILGADGHTHKLRVVCLRSTGSMYLASPLSHLGTASLKLSVSARDGGGLSSPRPADVTVNVLRGAPAPAIFQRSRYLFSVSEDAPAGTPVGRVQASVTFPLAADGVERLSYEISSGDPLGHFQVHPQSGLLSTRRTLDRESQPYFLLVLQSYTSTSPIYSSAQVNVSVSDVNDNPPVFSRDQDTISVSLGTVPGIALYIVHAHDRDAGANARVRYSLLGGSAEPFVVDARLGTVFLNRSLAQDGPTTYSLRIQAEDEGTPALASVMMLSVSVDGAASEEGLAFETLVYQVEISEGAQRDSRVIQVRAHGQGRHTSSGVSYSLLSASRVLPFRIHAKSGWMVLDQVLDYESVPAYRFRVAAANSEGTATATIIVTVLDENDNAPVFTHGSYFYTIQESSSPQGLMGTVRATDRDSGKNSRLSYVLLSDGKHFRINPNTGEVINWVALDREQHTHHTLEILVTDHGFPRRNATCRVHVLVTDANDNPPTATCDLFPSAFDTQFWAGLPAGSMVTTTYAKDLDAGENGTVRYSMTSGTSQSTGKTPKHGKLGVKPVRRPGRTEQSRGRFSLQVLPDERRIIPADGWDSQGFRHFSVREDARPGTVVGSVELPEGRRGKMRYSITEGNSALHFGIDTTSGDIYVRQQLDYESTPRHLFWVRAEHSGQGLLLNRSLLIIVSIEDVNDHAPWFPDHIITFGLEENVPVGTRVYTFNARDGDGSAANSALRYSVTSEPAVPFLIDPVNGTLTVIGPIDREATESFTFTVTATDQAEESSRRKQASLTVQVHLLDTNDNSPVFVSTAEAQLAEDTPLGSPLHRFIAKDEDLGTNGLVAYSIASGNEGGHFALEEETGVLLLVSSLDYEQASFHTLEVEALDRGRPPRSSMQRFAVSVLDVNDRAPEFDRHGYAAAVDENRDPGEPVVKVTARDGDSGTALLQISSLRACVLSKHLVTLSFIPVLSPVLARDSGSPPLSSTATVLCSVLDDNDHAPSFSHSSFQTSVPENLPPGLIHVARAEDPDAGLNGTIQYSIEDFGDTFVINATTGALSTLRSLDREERSSYDIIIKAQDRGAIPRTSSVALRVVVLDDNDNSPVFSQKSYHTSVSERVPVGSEVVRLTATDSDEGPGGEVSFSLLDDTLGAFSVDGRSGLVRTARPLDRERHARYAFRAAAADGCSQSPRSSVATVTVDIEDINDNAPVFTQSAATTLVTTNTPVNRIVVTVMASDADRGNNGTVEFRLSEPDALFDIGLHTGAIWLKAPLLSSGFSGTKLLRVIASDQGSPTLSSSSLVFLIRSGGAETGLRFTEQDYRATVPEHSITGTDSVQFITLAADITDQPMITYSILNGNEDGAFSIDPRAGKTERSRLDFEEKKEVLLVVLADSRLQTDGADRLGNVWQNARFSLLPAGTGLCSRRRRRCQRLVLHAVDRGSPRLTGTTTIQVRVADVNDNEPTIPPMELRMSKTSELLSNQTGSTVAYVTANDVDLSGAVTYSFTEQGGADGKFAIDPYTGLITLTQSLDREERSDYVLRICASDSVHQTEAELEVQVLDVNDNSPVFAKASYQVVVPELTSAGASILAVSAADRDAGLNGKLTYRLASPSKGFYISPHNGTLYANKPLRYISGASVIQLTVEARDAGDPALAAVTSVEVQVQDSNDHAPQFQQATYQVSCAENTTVGTTLLRLSAEDQDWSWENAWLEYAITGGNEERRFRMEVSTVREGPWRSTAGKLVLCDALDRELTESYTLTVTASDRGLPPLSGTTVVTVTVLDVNDNPPVFANSEYHVRVSESSPPGTWLTQVVAHDPDEGANGHVRYDIISGNSKGRLKLDQLSGSLELNQNLDYEEDDRFALTVRASDGDGSGQRNLAFAVVFISVSDENDNFPHFTFPVVNCLVMENQPAFSPACTVHAVDHDAGPYGQLTYALLRESCSVDYRNWSPERKEAFTIDPLTGDIHTKQVFDYEREHEFCLVVEARDRGDQVATVRVQIDVEGMDEFSPIFTQPRYLFQLPENAKAGQSIGQVKAMDHDGGLDGVVQYSLASPSPFFSVNRTNGVIYLLATVYRVRGGEDFVEMLLRASSPKVDSRTTSCLVTVNVSSTGSILPGLASNVQIISLSVSLVVFLLLFISSVALILRYQKQNAAVKKGVSLTAKVNRSTETLDRASGRNTSSVSLCDMKGSVDVRMKREFSNPFRNSDSSGRGSAEGETAEDEEIKMINEHPCRKSSGSGLSDRASRVPDSGVPRDSERLSCQSEDSDPTGLTAAGVGPESSESIHTLREEGGGEEMLPRGIRVAKLTDGMKSYGPLCESQTSVGGSLSSLACTEEELRGSYGWDYLLNWEPRFQPLASVFSDIGQLPDGAARACGSLEESRGFLRPPPLITSVAQPGIRTVPPRMPPRVPGQMETLMRRPSFPKYTYSPLARNTGLTPSIMTPSFSPAISLLTVRTPNASPVLSDTGLGSCGTAGSHAEMQL</sequence>
<dbReference type="GO" id="GO:0005886">
    <property type="term" value="C:plasma membrane"/>
    <property type="evidence" value="ECO:0007669"/>
    <property type="project" value="UniProtKB-SubCell"/>
</dbReference>
<dbReference type="FunFam" id="2.60.40.60:FF:000092">
    <property type="entry name" value="Protocadherin 8"/>
    <property type="match status" value="1"/>
</dbReference>
<feature type="domain" description="Cadherin" evidence="20">
    <location>
        <begin position="1958"/>
        <end position="2106"/>
    </location>
</feature>
<dbReference type="GO" id="GO:0005509">
    <property type="term" value="F:calcium ion binding"/>
    <property type="evidence" value="ECO:0007669"/>
    <property type="project" value="UniProtKB-UniRule"/>
</dbReference>
<feature type="domain" description="Cadherin" evidence="20">
    <location>
        <begin position="2546"/>
        <end position="2651"/>
    </location>
</feature>
<evidence type="ECO:0000256" key="17">
    <source>
        <dbReference type="SAM" id="MobiDB-lite"/>
    </source>
</evidence>
<evidence type="ECO:0000256" key="3">
    <source>
        <dbReference type="ARBA" id="ARBA00022536"/>
    </source>
</evidence>
<dbReference type="FunFam" id="2.60.40.60:FF:000140">
    <property type="entry name" value="Dachsous cadherin-related 1"/>
    <property type="match status" value="1"/>
</dbReference>
<keyword evidence="10 18" id="KW-0472">Membrane</keyword>
<dbReference type="SMART" id="SM00112">
    <property type="entry name" value="CA"/>
    <property type="match status" value="24"/>
</dbReference>
<keyword evidence="9 18" id="KW-1133">Transmembrane helix</keyword>
<keyword evidence="6" id="KW-0677">Repeat</keyword>
<feature type="domain" description="Cadherin" evidence="20">
    <location>
        <begin position="836"/>
        <end position="940"/>
    </location>
</feature>
<dbReference type="PROSITE" id="PS00232">
    <property type="entry name" value="CADHERIN_1"/>
    <property type="match status" value="12"/>
</dbReference>
<dbReference type="GO" id="GO:0003183">
    <property type="term" value="P:mitral valve morphogenesis"/>
    <property type="evidence" value="ECO:0007669"/>
    <property type="project" value="UniProtKB-ARBA"/>
</dbReference>
<gene>
    <name evidence="21" type="primary">dchs2</name>
</gene>
<organism evidence="21 22">
    <name type="scientific">Scleropages formosus</name>
    <name type="common">Asian bonytongue</name>
    <name type="synonym">Osteoglossum formosum</name>
    <dbReference type="NCBI Taxonomy" id="113540"/>
    <lineage>
        <taxon>Eukaryota</taxon>
        <taxon>Metazoa</taxon>
        <taxon>Chordata</taxon>
        <taxon>Craniata</taxon>
        <taxon>Vertebrata</taxon>
        <taxon>Euteleostomi</taxon>
        <taxon>Actinopterygii</taxon>
        <taxon>Neopterygii</taxon>
        <taxon>Teleostei</taxon>
        <taxon>Osteoglossocephala</taxon>
        <taxon>Osteoglossomorpha</taxon>
        <taxon>Osteoglossiformes</taxon>
        <taxon>Osteoglossidae</taxon>
        <taxon>Scleropages</taxon>
    </lineage>
</organism>
<evidence type="ECO:0000256" key="5">
    <source>
        <dbReference type="ARBA" id="ARBA00022729"/>
    </source>
</evidence>
<feature type="domain" description="Cadherin" evidence="20">
    <location>
        <begin position="1043"/>
        <end position="1145"/>
    </location>
</feature>
<dbReference type="FunFam" id="2.60.40.60:FF:000039">
    <property type="entry name" value="FAT atypical cadherin 3"/>
    <property type="match status" value="1"/>
</dbReference>
<comment type="subunit">
    <text evidence="13">Heterophilic interaction with FAT4; this interaction affects their respective protein levels.</text>
</comment>
<evidence type="ECO:0000256" key="1">
    <source>
        <dbReference type="ARBA" id="ARBA00004251"/>
    </source>
</evidence>
<dbReference type="OrthoDB" id="6252479at2759"/>
<evidence type="ECO:0000256" key="12">
    <source>
        <dbReference type="ARBA" id="ARBA00023180"/>
    </source>
</evidence>
<proteinExistence type="predicted"/>
<evidence type="ECO:0000313" key="21">
    <source>
        <dbReference type="Ensembl" id="ENSSFOP00015023754.2"/>
    </source>
</evidence>
<evidence type="ECO:0000256" key="2">
    <source>
        <dbReference type="ARBA" id="ARBA00022475"/>
    </source>
</evidence>
<evidence type="ECO:0000256" key="10">
    <source>
        <dbReference type="ARBA" id="ARBA00023136"/>
    </source>
</evidence>
<dbReference type="CDD" id="cd11304">
    <property type="entry name" value="Cadherin_repeat"/>
    <property type="match status" value="23"/>
</dbReference>
<feature type="domain" description="Cadherin" evidence="20">
    <location>
        <begin position="1345"/>
        <end position="1452"/>
    </location>
</feature>
<dbReference type="GO" id="GO:0003007">
    <property type="term" value="P:heart morphogenesis"/>
    <property type="evidence" value="ECO:0007669"/>
    <property type="project" value="UniProtKB-ARBA"/>
</dbReference>
<feature type="domain" description="Cadherin" evidence="20">
    <location>
        <begin position="1854"/>
        <end position="1945"/>
    </location>
</feature>
<reference evidence="21 22" key="1">
    <citation type="submission" date="2019-04" db="EMBL/GenBank/DDBJ databases">
        <authorList>
            <consortium name="Wellcome Sanger Institute Data Sharing"/>
        </authorList>
    </citation>
    <scope>NUCLEOTIDE SEQUENCE [LARGE SCALE GENOMIC DNA]</scope>
</reference>
<feature type="domain" description="Cadherin" evidence="20">
    <location>
        <begin position="2431"/>
        <end position="2537"/>
    </location>
</feature>
<keyword evidence="5 19" id="KW-0732">Signal</keyword>
<dbReference type="GO" id="GO:0016477">
    <property type="term" value="P:cell migration"/>
    <property type="evidence" value="ECO:0007669"/>
    <property type="project" value="UniProtKB-ARBA"/>
</dbReference>
<keyword evidence="8" id="KW-0130">Cell adhesion</keyword>
<dbReference type="GO" id="GO:0007163">
    <property type="term" value="P:establishment or maintenance of cell polarity"/>
    <property type="evidence" value="ECO:0007669"/>
    <property type="project" value="UniProtKB-ARBA"/>
</dbReference>
<feature type="domain" description="Cadherin" evidence="20">
    <location>
        <begin position="1749"/>
        <end position="1853"/>
    </location>
</feature>
<feature type="domain" description="Cadherin" evidence="20">
    <location>
        <begin position="133"/>
        <end position="244"/>
    </location>
</feature>
<evidence type="ECO:0000256" key="13">
    <source>
        <dbReference type="ARBA" id="ARBA00062150"/>
    </source>
</evidence>
<dbReference type="Proteomes" id="UP000694397">
    <property type="component" value="Chromosome 16"/>
</dbReference>
<feature type="domain" description="Cadherin" evidence="20">
    <location>
        <begin position="1616"/>
        <end position="1646"/>
    </location>
</feature>
<dbReference type="FunFam" id="2.60.40.60:FF:000211">
    <property type="entry name" value="Dachsous cadherin-related 2"/>
    <property type="match status" value="1"/>
</dbReference>
<evidence type="ECO:0000313" key="22">
    <source>
        <dbReference type="Proteomes" id="UP000694397"/>
    </source>
</evidence>
<evidence type="ECO:0000256" key="8">
    <source>
        <dbReference type="ARBA" id="ARBA00022889"/>
    </source>
</evidence>
<feature type="domain" description="Cadherin" evidence="20">
    <location>
        <begin position="2315"/>
        <end position="2430"/>
    </location>
</feature>
<dbReference type="GO" id="GO:0048729">
    <property type="term" value="P:tissue morphogenesis"/>
    <property type="evidence" value="ECO:0007669"/>
    <property type="project" value="UniProtKB-ARBA"/>
</dbReference>
<feature type="domain" description="Cadherin" evidence="20">
    <location>
        <begin position="941"/>
        <end position="1042"/>
    </location>
</feature>
<evidence type="ECO:0000259" key="20">
    <source>
        <dbReference type="PROSITE" id="PS50268"/>
    </source>
</evidence>
<dbReference type="FunFam" id="2.60.40.60:FF:000104">
    <property type="entry name" value="cadherin-23 isoform X1"/>
    <property type="match status" value="1"/>
</dbReference>
<feature type="domain" description="Cadherin" evidence="20">
    <location>
        <begin position="33"/>
        <end position="132"/>
    </location>
</feature>
<dbReference type="Ensembl" id="ENSSFOT00015024014.2">
    <property type="protein sequence ID" value="ENSSFOP00015023754.2"/>
    <property type="gene ID" value="ENSSFOG00015015238.2"/>
</dbReference>
<evidence type="ECO:0000256" key="19">
    <source>
        <dbReference type="SAM" id="SignalP"/>
    </source>
</evidence>
<dbReference type="PRINTS" id="PR00205">
    <property type="entry name" value="CADHERIN"/>
</dbReference>
<dbReference type="FunFam" id="2.60.40.60:FF:000007">
    <property type="entry name" value="Protocadherin alpha 2"/>
    <property type="match status" value="1"/>
</dbReference>
<dbReference type="InterPro" id="IPR002126">
    <property type="entry name" value="Cadherin-like_dom"/>
</dbReference>
<evidence type="ECO:0000256" key="11">
    <source>
        <dbReference type="ARBA" id="ARBA00023157"/>
    </source>
</evidence>
<evidence type="ECO:0000256" key="4">
    <source>
        <dbReference type="ARBA" id="ARBA00022692"/>
    </source>
</evidence>
<evidence type="ECO:0000256" key="18">
    <source>
        <dbReference type="SAM" id="Phobius"/>
    </source>
</evidence>
<keyword evidence="7 16" id="KW-0106">Calcium</keyword>
<reference evidence="21" key="2">
    <citation type="submission" date="2025-08" db="UniProtKB">
        <authorList>
            <consortium name="Ensembl"/>
        </authorList>
    </citation>
    <scope>IDENTIFICATION</scope>
</reference>
<feature type="region of interest" description="Disordered" evidence="17">
    <location>
        <begin position="2837"/>
        <end position="2921"/>
    </location>
</feature>
<accession>A0A8C9RZ10</accession>
<feature type="domain" description="Cadherin" evidence="20">
    <location>
        <begin position="1647"/>
        <end position="1748"/>
    </location>
</feature>
<dbReference type="GeneTree" id="ENSGT00940000164636"/>
<dbReference type="Gene3D" id="2.60.40.60">
    <property type="entry name" value="Cadherins"/>
    <property type="match status" value="26"/>
</dbReference>
<feature type="chain" id="PRO_5034585491" description="Protocadherin-16" evidence="19">
    <location>
        <begin position="33"/>
        <end position="3121"/>
    </location>
</feature>
<feature type="compositionally biased region" description="Basic residues" evidence="17">
    <location>
        <begin position="1199"/>
        <end position="1213"/>
    </location>
</feature>
<feature type="domain" description="Cadherin" evidence="20">
    <location>
        <begin position="582"/>
        <end position="727"/>
    </location>
</feature>
<feature type="domain" description="Cadherin" evidence="20">
    <location>
        <begin position="356"/>
        <end position="461"/>
    </location>
</feature>
<dbReference type="PROSITE" id="PS50268">
    <property type="entry name" value="CADHERIN_2"/>
    <property type="match status" value="24"/>
</dbReference>
<dbReference type="FunFam" id="2.60.40.60:FF:000255">
    <property type="entry name" value="protocadherin-23 isoform X2"/>
    <property type="match status" value="1"/>
</dbReference>
<dbReference type="SUPFAM" id="SSF49313">
    <property type="entry name" value="Cadherin-like"/>
    <property type="match status" value="26"/>
</dbReference>
<protein>
    <recommendedName>
        <fullName evidence="14">Protocadherin-16</fullName>
    </recommendedName>
    <alternativeName>
        <fullName evidence="15">Protein dachsous homolog 1</fullName>
    </alternativeName>
</protein>
<dbReference type="GO" id="GO:0007156">
    <property type="term" value="P:homophilic cell adhesion via plasma membrane adhesion molecules"/>
    <property type="evidence" value="ECO:0007669"/>
    <property type="project" value="InterPro"/>
</dbReference>
<feature type="domain" description="Cadherin" evidence="20">
    <location>
        <begin position="245"/>
        <end position="351"/>
    </location>
</feature>
<dbReference type="FunFam" id="2.60.40.60:FF:000020">
    <property type="entry name" value="Dachsous cadherin-related 1b"/>
    <property type="match status" value="8"/>
</dbReference>
<feature type="region of interest" description="Disordered" evidence="17">
    <location>
        <begin position="1188"/>
        <end position="1221"/>
    </location>
</feature>
<feature type="compositionally biased region" description="Polar residues" evidence="17">
    <location>
        <begin position="1188"/>
        <end position="1198"/>
    </location>
</feature>
<dbReference type="InterPro" id="IPR015919">
    <property type="entry name" value="Cadherin-like_sf"/>
</dbReference>
<feature type="domain" description="Cadherin" evidence="20">
    <location>
        <begin position="1452"/>
        <end position="1556"/>
    </location>
</feature>
<dbReference type="FunFam" id="2.60.40.60:FF:000102">
    <property type="entry name" value="Dachsous cadherin-related 1b"/>
    <property type="match status" value="1"/>
</dbReference>
<feature type="domain" description="Cadherin" evidence="20">
    <location>
        <begin position="2125"/>
        <end position="2210"/>
    </location>
</feature>
<evidence type="ECO:0000256" key="9">
    <source>
        <dbReference type="ARBA" id="ARBA00022989"/>
    </source>
</evidence>
<keyword evidence="22" id="KW-1185">Reference proteome</keyword>
<keyword evidence="12" id="KW-0325">Glycoprotein</keyword>
<evidence type="ECO:0000256" key="16">
    <source>
        <dbReference type="PROSITE-ProRule" id="PRU00043"/>
    </source>
</evidence>
<feature type="signal peptide" evidence="19">
    <location>
        <begin position="1"/>
        <end position="32"/>
    </location>
</feature>
<keyword evidence="2" id="KW-1003">Cell membrane</keyword>
<keyword evidence="11" id="KW-1015">Disulfide bond</keyword>
<feature type="domain" description="Cadherin" evidence="20">
    <location>
        <begin position="729"/>
        <end position="835"/>
    </location>
</feature>
<dbReference type="InterPro" id="IPR020894">
    <property type="entry name" value="Cadherin_CS"/>
</dbReference>
<name>A0A8C9RZ10_SCLFO</name>
<dbReference type="FunFam" id="2.60.40.60:FF:000081">
    <property type="entry name" value="protocadherin Fat 4"/>
    <property type="match status" value="1"/>
</dbReference>
<dbReference type="PANTHER" id="PTHR24026:SF133">
    <property type="entry name" value="CADHERIN-RELATED FAMILY MEMBER 2"/>
    <property type="match status" value="1"/>
</dbReference>
<feature type="domain" description="Cadherin" evidence="20">
    <location>
        <begin position="2211"/>
        <end position="2314"/>
    </location>
</feature>
<dbReference type="FunFam" id="2.60.40.60:FF:000035">
    <property type="entry name" value="Protocadherin Fat 3"/>
    <property type="match status" value="1"/>
</dbReference>
<dbReference type="Pfam" id="PF00028">
    <property type="entry name" value="Cadherin"/>
    <property type="match status" value="20"/>
</dbReference>
<reference evidence="21" key="3">
    <citation type="submission" date="2025-09" db="UniProtKB">
        <authorList>
            <consortium name="Ensembl"/>
        </authorList>
    </citation>
    <scope>IDENTIFICATION</scope>
</reference>
<feature type="domain" description="Cadherin" evidence="20">
    <location>
        <begin position="462"/>
        <end position="566"/>
    </location>
</feature>
<feature type="domain" description="Cadherin" evidence="20">
    <location>
        <begin position="1242"/>
        <end position="1344"/>
    </location>
</feature>
<dbReference type="GO" id="GO:0060429">
    <property type="term" value="P:epithelium development"/>
    <property type="evidence" value="ECO:0007669"/>
    <property type="project" value="UniProtKB-ARBA"/>
</dbReference>
<feature type="domain" description="Cadherin" evidence="20">
    <location>
        <begin position="2652"/>
        <end position="2756"/>
    </location>
</feature>
<dbReference type="PANTHER" id="PTHR24026">
    <property type="entry name" value="FAT ATYPICAL CADHERIN-RELATED"/>
    <property type="match status" value="1"/>
</dbReference>
<keyword evidence="3" id="KW-0245">EGF-like domain</keyword>
<evidence type="ECO:0000256" key="14">
    <source>
        <dbReference type="ARBA" id="ARBA00072299"/>
    </source>
</evidence>
<evidence type="ECO:0000256" key="6">
    <source>
        <dbReference type="ARBA" id="ARBA00022737"/>
    </source>
</evidence>
<dbReference type="InterPro" id="IPR027397">
    <property type="entry name" value="Catenin-bd_sf"/>
</dbReference>
<feature type="transmembrane region" description="Helical" evidence="18">
    <location>
        <begin position="2762"/>
        <end position="2784"/>
    </location>
</feature>
<evidence type="ECO:0000256" key="15">
    <source>
        <dbReference type="ARBA" id="ARBA00079083"/>
    </source>
</evidence>